<comment type="subcellular location">
    <subcellularLocation>
        <location evidence="1">Cell membrane</location>
        <topology evidence="1">Multi-pass membrane protein</topology>
    </subcellularLocation>
</comment>
<reference evidence="7 8" key="1">
    <citation type="submission" date="2015-04" db="EMBL/GenBank/DDBJ databases">
        <title>The complete genome sequence of the hyperthermophilic, obligate iron-reducing archaeon Geoglobus ahangari strain 234T.</title>
        <authorList>
            <person name="Manzella M.P."/>
            <person name="Holmes D.E."/>
            <person name="Rocheleau J.M."/>
            <person name="Chung A."/>
            <person name="Reguera G."/>
            <person name="Kashefi K."/>
        </authorList>
    </citation>
    <scope>NUCLEOTIDE SEQUENCE [LARGE SCALE GENOMIC DNA]</scope>
    <source>
        <strain evidence="7 8">234</strain>
    </source>
</reference>
<dbReference type="InParanoid" id="A0A0F7ID34"/>
<evidence type="ECO:0000256" key="4">
    <source>
        <dbReference type="ARBA" id="ARBA00022989"/>
    </source>
</evidence>
<dbReference type="PANTHER" id="PTHR33931">
    <property type="entry name" value="HOLIN-LIKE PROTEIN CIDA-RELATED"/>
    <property type="match status" value="1"/>
</dbReference>
<dbReference type="Proteomes" id="UP000034723">
    <property type="component" value="Chromosome"/>
</dbReference>
<evidence type="ECO:0000313" key="7">
    <source>
        <dbReference type="EMBL" id="AKG91208.1"/>
    </source>
</evidence>
<dbReference type="GeneID" id="24804071"/>
<dbReference type="GO" id="GO:0016787">
    <property type="term" value="F:hydrolase activity"/>
    <property type="evidence" value="ECO:0007669"/>
    <property type="project" value="UniProtKB-KW"/>
</dbReference>
<feature type="transmembrane region" description="Helical" evidence="6">
    <location>
        <begin position="56"/>
        <end position="76"/>
    </location>
</feature>
<dbReference type="KEGG" id="gah:GAH_01501"/>
<keyword evidence="7" id="KW-0378">Hydrolase</keyword>
<proteinExistence type="predicted"/>
<evidence type="ECO:0000256" key="2">
    <source>
        <dbReference type="ARBA" id="ARBA00022475"/>
    </source>
</evidence>
<evidence type="ECO:0000256" key="3">
    <source>
        <dbReference type="ARBA" id="ARBA00022692"/>
    </source>
</evidence>
<feature type="transmembrane region" description="Helical" evidence="6">
    <location>
        <begin position="25"/>
        <end position="44"/>
    </location>
</feature>
<dbReference type="RefSeq" id="WP_048095847.1">
    <property type="nucleotide sequence ID" value="NZ_CP011267.1"/>
</dbReference>
<protein>
    <submittedName>
        <fullName evidence="7">Putative effector of murein hydrolase LrgA</fullName>
    </submittedName>
</protein>
<evidence type="ECO:0000256" key="5">
    <source>
        <dbReference type="ARBA" id="ARBA00023136"/>
    </source>
</evidence>
<evidence type="ECO:0000256" key="6">
    <source>
        <dbReference type="SAM" id="Phobius"/>
    </source>
</evidence>
<keyword evidence="2" id="KW-1003">Cell membrane</keyword>
<dbReference type="PANTHER" id="PTHR33931:SF2">
    <property type="entry name" value="HOLIN-LIKE PROTEIN CIDA"/>
    <property type="match status" value="1"/>
</dbReference>
<gene>
    <name evidence="7" type="ORF">GAH_01501</name>
</gene>
<dbReference type="EMBL" id="CP011267">
    <property type="protein sequence ID" value="AKG91208.1"/>
    <property type="molecule type" value="Genomic_DNA"/>
</dbReference>
<feature type="transmembrane region" description="Helical" evidence="6">
    <location>
        <begin position="82"/>
        <end position="102"/>
    </location>
</feature>
<keyword evidence="4 6" id="KW-1133">Transmembrane helix</keyword>
<dbReference type="OrthoDB" id="85741at2157"/>
<keyword evidence="5 6" id="KW-0472">Membrane</keyword>
<dbReference type="HOGENOM" id="CLU_113736_4_2_2"/>
<evidence type="ECO:0000313" key="8">
    <source>
        <dbReference type="Proteomes" id="UP000034723"/>
    </source>
</evidence>
<sequence length="109" mass="12095">MYRGLAVIFGFYFLGEFLSKTLSLMIPGSVLGMILLAIALFSGVMKVEWCEREAEFFVRHMSILFVPPGAGVILYLDLIKSELLPIATALVVSFFATLLITAKTVEVMR</sequence>
<name>A0A0F7ID34_9EURY</name>
<evidence type="ECO:0000256" key="1">
    <source>
        <dbReference type="ARBA" id="ARBA00004651"/>
    </source>
</evidence>
<dbReference type="Pfam" id="PF03788">
    <property type="entry name" value="LrgA"/>
    <property type="match status" value="1"/>
</dbReference>
<keyword evidence="3 6" id="KW-0812">Transmembrane</keyword>
<accession>A0A0F7ID34</accession>
<dbReference type="STRING" id="113653.GAH_01501"/>
<dbReference type="GO" id="GO:0005886">
    <property type="term" value="C:plasma membrane"/>
    <property type="evidence" value="ECO:0007669"/>
    <property type="project" value="UniProtKB-SubCell"/>
</dbReference>
<organism evidence="7 8">
    <name type="scientific">Geoglobus ahangari</name>
    <dbReference type="NCBI Taxonomy" id="113653"/>
    <lineage>
        <taxon>Archaea</taxon>
        <taxon>Methanobacteriati</taxon>
        <taxon>Methanobacteriota</taxon>
        <taxon>Archaeoglobi</taxon>
        <taxon>Archaeoglobales</taxon>
        <taxon>Archaeoglobaceae</taxon>
        <taxon>Geoglobus</taxon>
    </lineage>
</organism>
<dbReference type="InterPro" id="IPR005538">
    <property type="entry name" value="LrgA/CidA"/>
</dbReference>
<dbReference type="AlphaFoldDB" id="A0A0F7ID34"/>
<keyword evidence="8" id="KW-1185">Reference proteome</keyword>